<dbReference type="EMBL" id="MFGW01000184">
    <property type="protein sequence ID" value="OGF62161.1"/>
    <property type="molecule type" value="Genomic_DNA"/>
</dbReference>
<dbReference type="STRING" id="1817863.A2Y62_20210"/>
<evidence type="ECO:0000313" key="2">
    <source>
        <dbReference type="Proteomes" id="UP000178943"/>
    </source>
</evidence>
<evidence type="ECO:0000313" key="1">
    <source>
        <dbReference type="EMBL" id="OGF62161.1"/>
    </source>
</evidence>
<gene>
    <name evidence="1" type="ORF">A2Y62_20210</name>
</gene>
<protein>
    <recommendedName>
        <fullName evidence="3">Antitoxin</fullName>
    </recommendedName>
</protein>
<reference evidence="1 2" key="1">
    <citation type="journal article" date="2016" name="Nat. Commun.">
        <title>Thousands of microbial genomes shed light on interconnected biogeochemical processes in an aquifer system.</title>
        <authorList>
            <person name="Anantharaman K."/>
            <person name="Brown C.T."/>
            <person name="Hug L.A."/>
            <person name="Sharon I."/>
            <person name="Castelle C.J."/>
            <person name="Probst A.J."/>
            <person name="Thomas B.C."/>
            <person name="Singh A."/>
            <person name="Wilkins M.J."/>
            <person name="Karaoz U."/>
            <person name="Brodie E.L."/>
            <person name="Williams K.H."/>
            <person name="Hubbard S.S."/>
            <person name="Banfield J.F."/>
        </authorList>
    </citation>
    <scope>NUCLEOTIDE SEQUENCE [LARGE SCALE GENOMIC DNA]</scope>
</reference>
<comment type="caution">
    <text evidence="1">The sequence shown here is derived from an EMBL/GenBank/DDBJ whole genome shotgun (WGS) entry which is preliminary data.</text>
</comment>
<dbReference type="Proteomes" id="UP000178943">
    <property type="component" value="Unassembled WGS sequence"/>
</dbReference>
<name>A0A1F5VGW2_9BACT</name>
<dbReference type="Pfam" id="PF09957">
    <property type="entry name" value="VapB_antitoxin"/>
    <property type="match status" value="1"/>
</dbReference>
<evidence type="ECO:0008006" key="3">
    <source>
        <dbReference type="Google" id="ProtNLM"/>
    </source>
</evidence>
<organism evidence="1 2">
    <name type="scientific">Candidatus Fischerbacteria bacterium RBG_13_37_8</name>
    <dbReference type="NCBI Taxonomy" id="1817863"/>
    <lineage>
        <taxon>Bacteria</taxon>
        <taxon>Candidatus Fischeribacteriota</taxon>
    </lineage>
</organism>
<dbReference type="AlphaFoldDB" id="A0A1F5VGW2"/>
<sequence length="64" mass="7614">MKTTFDIPEELIKEAMQVAKCKTKKDTIIIALSDFIKKMRIEEAIQMEGKLKFEKDMEKVRHER</sequence>
<accession>A0A1F5VGW2</accession>
<dbReference type="InterPro" id="IPR019239">
    <property type="entry name" value="VapB_antitoxin"/>
</dbReference>
<proteinExistence type="predicted"/>